<dbReference type="GO" id="GO:0016740">
    <property type="term" value="F:transferase activity"/>
    <property type="evidence" value="ECO:0007669"/>
    <property type="project" value="UniProtKB-KW"/>
</dbReference>
<reference evidence="2 6" key="1">
    <citation type="submission" date="2018-06" db="EMBL/GenBank/DDBJ databases">
        <authorList>
            <consortium name="Pathogen Informatics"/>
            <person name="Doyle S."/>
        </authorList>
    </citation>
    <scope>NUCLEOTIDE SEQUENCE [LARGE SCALE GENOMIC DNA]</scope>
    <source>
        <strain evidence="2 6">NCTC9380</strain>
    </source>
</reference>
<dbReference type="PANTHER" id="PTHR43968:SF6">
    <property type="entry name" value="GLUTATHIONE S-TRANSFERASE OMEGA"/>
    <property type="match status" value="1"/>
</dbReference>
<evidence type="ECO:0000313" key="4">
    <source>
        <dbReference type="EMBL" id="TRB72813.1"/>
    </source>
</evidence>
<protein>
    <submittedName>
        <fullName evidence="2 4">Glutathione S-transferase</fullName>
    </submittedName>
</protein>
<evidence type="ECO:0000313" key="5">
    <source>
        <dbReference type="EMBL" id="VEI76961.1"/>
    </source>
</evidence>
<proteinExistence type="predicted"/>
<dbReference type="EMBL" id="LR134495">
    <property type="protein sequence ID" value="VEI76961.1"/>
    <property type="molecule type" value="Genomic_DNA"/>
</dbReference>
<dbReference type="Proteomes" id="UP000254031">
    <property type="component" value="Unassembled WGS sequence"/>
</dbReference>
<evidence type="ECO:0000313" key="8">
    <source>
        <dbReference type="Proteomes" id="UP000318394"/>
    </source>
</evidence>
<dbReference type="EMBL" id="UGPL01000006">
    <property type="protein sequence ID" value="STY67402.1"/>
    <property type="molecule type" value="Genomic_DNA"/>
</dbReference>
<dbReference type="GO" id="GO:0005737">
    <property type="term" value="C:cytoplasm"/>
    <property type="evidence" value="ECO:0007669"/>
    <property type="project" value="TreeGrafter"/>
</dbReference>
<evidence type="ECO:0000313" key="6">
    <source>
        <dbReference type="Proteomes" id="UP000254031"/>
    </source>
</evidence>
<keyword evidence="4" id="KW-0808">Transferase</keyword>
<sequence>MKLWYSTTSPFARKALAVIKHHQLDDKVEMLRVTKAMDPNSPHNQDNPLGRIPALQRNCGRWLFGSLLISEYLDQKGNNTPLLPKEGKPRWAVLALHNLADGIMENTMPTLLQERMARPENEWWVSRHEQLMERNIRSFRQLEEALQEFGTELNLGTLTAVALIDWWAFRLDKIGYDLAKNYPNLTAWAEEMNNKYAILAETKPSM</sequence>
<dbReference type="SUPFAM" id="SSF47616">
    <property type="entry name" value="GST C-terminal domain-like"/>
    <property type="match status" value="1"/>
</dbReference>
<accession>A0A248ZYC1</accession>
<evidence type="ECO:0000313" key="7">
    <source>
        <dbReference type="Proteomes" id="UP000315164"/>
    </source>
</evidence>
<dbReference type="PROSITE" id="PS50404">
    <property type="entry name" value="GST_NTER"/>
    <property type="match status" value="1"/>
</dbReference>
<dbReference type="InterPro" id="IPR036249">
    <property type="entry name" value="Thioredoxin-like_sf"/>
</dbReference>
<reference evidence="5" key="2">
    <citation type="submission" date="2018-12" db="EMBL/GenBank/DDBJ databases">
        <authorList>
            <consortium name="Pathogen Informatics"/>
        </authorList>
    </citation>
    <scope>NUCLEOTIDE SEQUENCE [LARGE SCALE GENOMIC DNA]</scope>
    <source>
        <strain evidence="5">NCTC10643</strain>
    </source>
</reference>
<dbReference type="KEGG" id="mhaq:WC39_04855"/>
<dbReference type="SUPFAM" id="SSF52833">
    <property type="entry name" value="Thioredoxin-like"/>
    <property type="match status" value="1"/>
</dbReference>
<evidence type="ECO:0000313" key="2">
    <source>
        <dbReference type="EMBL" id="STY67402.1"/>
    </source>
</evidence>
<organism evidence="4 7">
    <name type="scientific">Mannheimia haemolytica</name>
    <name type="common">Pasteurella haemolytica</name>
    <dbReference type="NCBI Taxonomy" id="75985"/>
    <lineage>
        <taxon>Bacteria</taxon>
        <taxon>Pseudomonadati</taxon>
        <taxon>Pseudomonadota</taxon>
        <taxon>Gammaproteobacteria</taxon>
        <taxon>Pasteurellales</taxon>
        <taxon>Pasteurellaceae</taxon>
        <taxon>Mannheimia</taxon>
    </lineage>
</organism>
<dbReference type="CDD" id="cd03049">
    <property type="entry name" value="GST_N_3"/>
    <property type="match status" value="1"/>
</dbReference>
<dbReference type="Pfam" id="PF13409">
    <property type="entry name" value="GST_N_2"/>
    <property type="match status" value="1"/>
</dbReference>
<evidence type="ECO:0000259" key="1">
    <source>
        <dbReference type="PROSITE" id="PS50404"/>
    </source>
</evidence>
<dbReference type="AlphaFoldDB" id="A0A248ZYC1"/>
<dbReference type="GeneID" id="67368583"/>
<dbReference type="PANTHER" id="PTHR43968">
    <property type="match status" value="1"/>
</dbReference>
<evidence type="ECO:0000313" key="3">
    <source>
        <dbReference type="EMBL" id="TRB35227.1"/>
    </source>
</evidence>
<gene>
    <name evidence="4" type="ORF">FEA53_11390</name>
    <name evidence="3" type="ORF">FEB89_11560</name>
    <name evidence="5" type="ORF">NCTC10643_01134</name>
    <name evidence="2" type="ORF">NCTC9380_02759</name>
</gene>
<dbReference type="EMBL" id="VAJI01000032">
    <property type="protein sequence ID" value="TRB35227.1"/>
    <property type="molecule type" value="Genomic_DNA"/>
</dbReference>
<keyword evidence="8" id="KW-1185">Reference proteome</keyword>
<dbReference type="OrthoDB" id="8634103at2"/>
<dbReference type="RefSeq" id="WP_006248039.1">
    <property type="nucleotide sequence ID" value="NZ_CP011098.1"/>
</dbReference>
<dbReference type="Gene3D" id="3.40.30.10">
    <property type="entry name" value="Glutaredoxin"/>
    <property type="match status" value="1"/>
</dbReference>
<dbReference type="EMBL" id="VAJB01000031">
    <property type="protein sequence ID" value="TRB72813.1"/>
    <property type="molecule type" value="Genomic_DNA"/>
</dbReference>
<dbReference type="InterPro" id="IPR004045">
    <property type="entry name" value="Glutathione_S-Trfase_N"/>
</dbReference>
<dbReference type="Proteomes" id="UP000271188">
    <property type="component" value="Chromosome"/>
</dbReference>
<dbReference type="Gene3D" id="1.20.1050.10">
    <property type="match status" value="1"/>
</dbReference>
<name>A0A248ZYC1_MANHA</name>
<feature type="domain" description="GST N-terminal" evidence="1">
    <location>
        <begin position="1"/>
        <end position="81"/>
    </location>
</feature>
<dbReference type="InterPro" id="IPR050983">
    <property type="entry name" value="GST_Omega/HSP26"/>
</dbReference>
<dbReference type="Proteomes" id="UP000318394">
    <property type="component" value="Unassembled WGS sequence"/>
</dbReference>
<dbReference type="InterPro" id="IPR036282">
    <property type="entry name" value="Glutathione-S-Trfase_C_sf"/>
</dbReference>
<dbReference type="Proteomes" id="UP000315164">
    <property type="component" value="Unassembled WGS sequence"/>
</dbReference>
<reference evidence="7 8" key="3">
    <citation type="journal article" date="2019" name="Vet. Microbiol.">
        <title>Genetic characterization of susceptible and multi-drug resistant Mannheimia haemolytica isolated from high-risk stocker calves prior to and after antimicrobial metaphylaxis.</title>
        <authorList>
            <person name="Snyder E.R."/>
            <person name="Alvarez-Narvaez S."/>
            <person name="Credille B.C."/>
        </authorList>
    </citation>
    <scope>NUCLEOTIDE SEQUENCE [LARGE SCALE GENOMIC DNA]</scope>
    <source>
        <strain evidence="4 7">UGA-R5-128-1</strain>
        <strain evidence="3 8">UGA-R7-163-1</strain>
    </source>
</reference>
<dbReference type="KEGG" id="mhay:VK67_04855"/>